<organism evidence="2 3">
    <name type="scientific">Sandaracinus amylolyticus</name>
    <dbReference type="NCBI Taxonomy" id="927083"/>
    <lineage>
        <taxon>Bacteria</taxon>
        <taxon>Pseudomonadati</taxon>
        <taxon>Myxococcota</taxon>
        <taxon>Polyangia</taxon>
        <taxon>Polyangiales</taxon>
        <taxon>Sandaracinaceae</taxon>
        <taxon>Sandaracinus</taxon>
    </lineage>
</organism>
<dbReference type="SUPFAM" id="SSF55486">
    <property type="entry name" value="Metalloproteases ('zincins'), catalytic domain"/>
    <property type="match status" value="1"/>
</dbReference>
<evidence type="ECO:0000313" key="3">
    <source>
        <dbReference type="Proteomes" id="UP000034883"/>
    </source>
</evidence>
<dbReference type="Gene3D" id="3.40.390.10">
    <property type="entry name" value="Collagenase (Catalytic Domain)"/>
    <property type="match status" value="1"/>
</dbReference>
<evidence type="ECO:0000313" key="2">
    <source>
        <dbReference type="EMBL" id="AKF03270.1"/>
    </source>
</evidence>
<dbReference type="STRING" id="927083.DB32_000419"/>
<dbReference type="RefSeq" id="WP_157068610.1">
    <property type="nucleotide sequence ID" value="NZ_CP011125.1"/>
</dbReference>
<keyword evidence="3" id="KW-1185">Reference proteome</keyword>
<accession>A0A0F6YGU5</accession>
<dbReference type="InterPro" id="IPR024079">
    <property type="entry name" value="MetalloPept_cat_dom_sf"/>
</dbReference>
<dbReference type="KEGG" id="samy:DB32_000419"/>
<keyword evidence="1" id="KW-0732">Signal</keyword>
<dbReference type="Proteomes" id="UP000034883">
    <property type="component" value="Chromosome"/>
</dbReference>
<protein>
    <recommendedName>
        <fullName evidence="4">Peptidase M10 metallopeptidase domain-containing protein</fullName>
    </recommendedName>
</protein>
<dbReference type="EMBL" id="CP011125">
    <property type="protein sequence ID" value="AKF03270.1"/>
    <property type="molecule type" value="Genomic_DNA"/>
</dbReference>
<dbReference type="GO" id="GO:0008237">
    <property type="term" value="F:metallopeptidase activity"/>
    <property type="evidence" value="ECO:0007669"/>
    <property type="project" value="InterPro"/>
</dbReference>
<feature type="signal peptide" evidence="1">
    <location>
        <begin position="1"/>
        <end position="23"/>
    </location>
</feature>
<reference evidence="2 3" key="1">
    <citation type="submission" date="2015-03" db="EMBL/GenBank/DDBJ databases">
        <title>Genome assembly of Sandaracinus amylolyticus DSM 53668.</title>
        <authorList>
            <person name="Sharma G."/>
            <person name="Subramanian S."/>
        </authorList>
    </citation>
    <scope>NUCLEOTIDE SEQUENCE [LARGE SCALE GENOMIC DNA]</scope>
    <source>
        <strain evidence="2 3">DSM 53668</strain>
    </source>
</reference>
<evidence type="ECO:0008006" key="4">
    <source>
        <dbReference type="Google" id="ProtNLM"/>
    </source>
</evidence>
<proteinExistence type="predicted"/>
<evidence type="ECO:0000256" key="1">
    <source>
        <dbReference type="SAM" id="SignalP"/>
    </source>
</evidence>
<name>A0A0F6YGU5_9BACT</name>
<feature type="chain" id="PRO_5002512406" description="Peptidase M10 metallopeptidase domain-containing protein" evidence="1">
    <location>
        <begin position="24"/>
        <end position="217"/>
    </location>
</feature>
<sequence>MLGRTALLASLVALSLSALVTHAQPALRVFPLRVQIARDADGSSAPITDDAWLSAQVASANEIFAPHGVGFVVDSRATLPDAHARLETRADRHALGARLDPSRIDWFVVRSLRDVDDPSQMRRGVHWRPAGRPGAHFVIVSAISGPTVLAHELGHYFGNPHSSTPGNIMSYERGDVPPFFDAPQSRRIARFASRFARERAPAPIDRDASDALPPETR</sequence>
<gene>
    <name evidence="2" type="ORF">DB32_000419</name>
</gene>
<dbReference type="OrthoDB" id="5505577at2"/>
<dbReference type="AlphaFoldDB" id="A0A0F6YGU5"/>